<proteinExistence type="predicted"/>
<dbReference type="RefSeq" id="WP_109569593.1">
    <property type="nucleotide sequence ID" value="NZ_CP029463.1"/>
</dbReference>
<dbReference type="AlphaFoldDB" id="A0A2U8QVT0"/>
<dbReference type="PROSITE" id="PS51257">
    <property type="entry name" value="PROKAR_LIPOPROTEIN"/>
    <property type="match status" value="1"/>
</dbReference>
<evidence type="ECO:0000313" key="2">
    <source>
        <dbReference type="EMBL" id="AWM14233.1"/>
    </source>
</evidence>
<accession>A0A2U8QVT0</accession>
<dbReference type="Proteomes" id="UP000245429">
    <property type="component" value="Chromosome"/>
</dbReference>
<dbReference type="Pfam" id="PF08885">
    <property type="entry name" value="GSCFA"/>
    <property type="match status" value="1"/>
</dbReference>
<gene>
    <name evidence="2" type="ORF">DI487_10465</name>
</gene>
<feature type="domain" description="GSCFA" evidence="1">
    <location>
        <begin position="22"/>
        <end position="278"/>
    </location>
</feature>
<name>A0A2U8QVT0_9FLAO</name>
<keyword evidence="3" id="KW-1185">Reference proteome</keyword>
<evidence type="ECO:0000313" key="3">
    <source>
        <dbReference type="Proteomes" id="UP000245429"/>
    </source>
</evidence>
<reference evidence="2 3" key="1">
    <citation type="submission" date="2018-05" db="EMBL/GenBank/DDBJ databases">
        <title>Flavobacterium sp. MEBiC07310.</title>
        <authorList>
            <person name="Baek K."/>
        </authorList>
    </citation>
    <scope>NUCLEOTIDE SEQUENCE [LARGE SCALE GENOMIC DNA]</scope>
    <source>
        <strain evidence="2 3">MEBiC07310</strain>
    </source>
</reference>
<protein>
    <submittedName>
        <fullName evidence="2">GSCFA domain-containing protein</fullName>
    </submittedName>
</protein>
<dbReference type="InterPro" id="IPR014982">
    <property type="entry name" value="GSCFA"/>
</dbReference>
<evidence type="ECO:0000259" key="1">
    <source>
        <dbReference type="Pfam" id="PF08885"/>
    </source>
</evidence>
<dbReference type="KEGG" id="fse:DI487_10465"/>
<dbReference type="OrthoDB" id="9807687at2"/>
<organism evidence="2 3">
    <name type="scientific">Flavobacterium sediminis</name>
    <dbReference type="NCBI Taxonomy" id="2201181"/>
    <lineage>
        <taxon>Bacteria</taxon>
        <taxon>Pseudomonadati</taxon>
        <taxon>Bacteroidota</taxon>
        <taxon>Flavobacteriia</taxon>
        <taxon>Flavobacteriales</taxon>
        <taxon>Flavobacteriaceae</taxon>
        <taxon>Flavobacterium</taxon>
    </lineage>
</organism>
<dbReference type="EMBL" id="CP029463">
    <property type="protein sequence ID" value="AWM14233.1"/>
    <property type="molecule type" value="Genomic_DNA"/>
</dbReference>
<sequence>MQFRTEIPVLQSECKIDYHSGLLLLGSCFAENIGSKFEYYKFQAHVNPFGIIFNAVSLEKLVKRVVEKDYFAEKDIFFHNDLWHCYEVHSELSNPNKEEFLKELNQLIDSVNQQIHKLTHCLITLGTSWVYRLRETEQIVANCHKVPQKEFTKELLSVEENELSLQTIVSLIQSINSDVKFIFTVSPVRHIKDGFFENNVSKGNLFSAINILLSSRSKSRDKIQNKALKVFDSGRTESSINYFPSYEMVMDELRDYRFFEADMLHPNRVAIDYIWEKFSQSFFTAETASVMKSVEAIQKGLAHKPFNPDTEQHILFLNKLEGKIQMLQSQFPFLKFS</sequence>